<dbReference type="RefSeq" id="WP_279250179.1">
    <property type="nucleotide sequence ID" value="NZ_SHNO01000001.1"/>
</dbReference>
<evidence type="ECO:0000256" key="3">
    <source>
        <dbReference type="ARBA" id="ARBA00022842"/>
    </source>
</evidence>
<dbReference type="InterPro" id="IPR027303">
    <property type="entry name" value="Gln_synth_gly_rich_site"/>
</dbReference>
<dbReference type="PROSITE" id="PS51987">
    <property type="entry name" value="GS_CATALYTIC"/>
    <property type="match status" value="1"/>
</dbReference>
<dbReference type="InterPro" id="IPR008146">
    <property type="entry name" value="Gln_synth_cat_dom"/>
</dbReference>
<dbReference type="SUPFAM" id="SSF55931">
    <property type="entry name" value="Glutamine synthetase/guanido kinase"/>
    <property type="match status" value="1"/>
</dbReference>
<evidence type="ECO:0000313" key="8">
    <source>
        <dbReference type="Proteomes" id="UP001143304"/>
    </source>
</evidence>
<keyword evidence="8" id="KW-1185">Reference proteome</keyword>
<comment type="cofactor">
    <cofactor evidence="1">
        <name>Mg(2+)</name>
        <dbReference type="ChEBI" id="CHEBI:18420"/>
    </cofactor>
</comment>
<evidence type="ECO:0000256" key="4">
    <source>
        <dbReference type="PROSITE-ProRule" id="PRU01331"/>
    </source>
</evidence>
<protein>
    <submittedName>
        <fullName evidence="7">Glutamine synthetase</fullName>
    </submittedName>
</protein>
<evidence type="ECO:0000313" key="7">
    <source>
        <dbReference type="EMBL" id="MCX2978482.1"/>
    </source>
</evidence>
<dbReference type="PANTHER" id="PTHR43785">
    <property type="entry name" value="GAMMA-GLUTAMYLPUTRESCINE SYNTHETASE"/>
    <property type="match status" value="1"/>
</dbReference>
<dbReference type="Gene3D" id="3.30.590.10">
    <property type="entry name" value="Glutamine synthetase/guanido kinase, catalytic domain"/>
    <property type="match status" value="1"/>
</dbReference>
<dbReference type="Proteomes" id="UP001143304">
    <property type="component" value="Unassembled WGS sequence"/>
</dbReference>
<sequence>MSLEADWFLRAHPEITTIEALLPDCNGIMRGKWLPRHKLSTIFDGELKLPKTALSLDIWGRDVEKLVFASGDADGMCRPVEGSLLPTPWSANGTHGQIMLSMFNTDGAPYAGDPRHVLKQVLTRFADAGLQPVLAAELEFSLVQWDENIPAHTCPTPAGGSPVGGNTYGLDVLNHHQKMLEDLRQACETQDIPFDGVVKESAPSQYEINLHHVNNPVLAARQVLMMKRLVKGVAAKHQLIASFMPKPFEEEAGNGMHVHCSVLDKDGLNIFNDGSEKGSPLLHNAIGGCLANMADSLAIFSPSYNGYRRFQPGCHAPTYPSWGYENRTVAVRIPAGNHAARRLEHRVAGADANPYLLFSVILSAMLDGIEQNLSPGDPISGDGYAQEAASLPIYMPDAMQLFDDSDFIRQSLGNELQRIYTLTKQQEMEEFRKRISTLEYQTFLQQL</sequence>
<dbReference type="SUPFAM" id="SSF54368">
    <property type="entry name" value="Glutamine synthetase, N-terminal domain"/>
    <property type="match status" value="1"/>
</dbReference>
<evidence type="ECO:0000259" key="6">
    <source>
        <dbReference type="PROSITE" id="PS51987"/>
    </source>
</evidence>
<reference evidence="7" key="1">
    <citation type="submission" date="2019-02" db="EMBL/GenBank/DDBJ databases">
        <authorList>
            <person name="Li S.-H."/>
        </authorList>
    </citation>
    <scope>NUCLEOTIDE SEQUENCE</scope>
    <source>
        <strain evidence="7">IMCC11814</strain>
    </source>
</reference>
<dbReference type="EMBL" id="SHNO01000001">
    <property type="protein sequence ID" value="MCX2978482.1"/>
    <property type="molecule type" value="Genomic_DNA"/>
</dbReference>
<dbReference type="Pfam" id="PF00120">
    <property type="entry name" value="Gln-synt_C"/>
    <property type="match status" value="1"/>
</dbReference>
<dbReference type="SMART" id="SM01230">
    <property type="entry name" value="Gln-synt_C"/>
    <property type="match status" value="1"/>
</dbReference>
<comment type="similarity">
    <text evidence="4 5">Belongs to the glutamine synthetase family.</text>
</comment>
<dbReference type="PANTHER" id="PTHR43785:SF12">
    <property type="entry name" value="TYPE-1 GLUTAMINE SYNTHETASE 2"/>
    <property type="match status" value="1"/>
</dbReference>
<evidence type="ECO:0000256" key="5">
    <source>
        <dbReference type="RuleBase" id="RU000384"/>
    </source>
</evidence>
<dbReference type="InterPro" id="IPR036651">
    <property type="entry name" value="Gln_synt_N_sf"/>
</dbReference>
<proteinExistence type="inferred from homology"/>
<evidence type="ECO:0000256" key="2">
    <source>
        <dbReference type="ARBA" id="ARBA00022598"/>
    </source>
</evidence>
<feature type="domain" description="GS catalytic" evidence="6">
    <location>
        <begin position="114"/>
        <end position="447"/>
    </location>
</feature>
<keyword evidence="2" id="KW-0436">Ligase</keyword>
<evidence type="ECO:0000256" key="1">
    <source>
        <dbReference type="ARBA" id="ARBA00001946"/>
    </source>
</evidence>
<organism evidence="7 8">
    <name type="scientific">Candidatus Marimicrobium litorale</name>
    <dbReference type="NCBI Taxonomy" id="2518991"/>
    <lineage>
        <taxon>Bacteria</taxon>
        <taxon>Pseudomonadati</taxon>
        <taxon>Pseudomonadota</taxon>
        <taxon>Gammaproteobacteria</taxon>
        <taxon>Cellvibrionales</taxon>
        <taxon>Halieaceae</taxon>
        <taxon>Marimicrobium</taxon>
    </lineage>
</organism>
<gene>
    <name evidence="7" type="ORF">EYC82_14035</name>
</gene>
<name>A0ABT3TAI2_9GAMM</name>
<comment type="caution">
    <text evidence="7">The sequence shown here is derived from an EMBL/GenBank/DDBJ whole genome shotgun (WGS) entry which is preliminary data.</text>
</comment>
<dbReference type="PROSITE" id="PS00181">
    <property type="entry name" value="GLNA_ATP"/>
    <property type="match status" value="1"/>
</dbReference>
<keyword evidence="3" id="KW-0460">Magnesium</keyword>
<accession>A0ABT3TAI2</accession>
<dbReference type="InterPro" id="IPR014746">
    <property type="entry name" value="Gln_synth/guanido_kin_cat_dom"/>
</dbReference>